<keyword evidence="3" id="KW-0378">Hydrolase</keyword>
<evidence type="ECO:0000256" key="2">
    <source>
        <dbReference type="ARBA" id="ARBA00022670"/>
    </source>
</evidence>
<dbReference type="Gene3D" id="2.40.10.10">
    <property type="entry name" value="Trypsin-like serine proteases"/>
    <property type="match status" value="2"/>
</dbReference>
<dbReference type="Proteomes" id="UP000516305">
    <property type="component" value="Chromosome"/>
</dbReference>
<keyword evidence="7" id="KW-1185">Reference proteome</keyword>
<dbReference type="Pfam" id="PF13365">
    <property type="entry name" value="Trypsin_2"/>
    <property type="match status" value="1"/>
</dbReference>
<dbReference type="Gene3D" id="2.30.42.10">
    <property type="match status" value="1"/>
</dbReference>
<evidence type="ECO:0000313" key="6">
    <source>
        <dbReference type="EMBL" id="QNR23616.1"/>
    </source>
</evidence>
<dbReference type="InterPro" id="IPR001940">
    <property type="entry name" value="Peptidase_S1C"/>
</dbReference>
<dbReference type="PANTHER" id="PTHR22939">
    <property type="entry name" value="SERINE PROTEASE FAMILY S1C HTRA-RELATED"/>
    <property type="match status" value="1"/>
</dbReference>
<dbReference type="AlphaFoldDB" id="A0A7H0VD18"/>
<reference evidence="6 7" key="1">
    <citation type="submission" date="2020-08" db="EMBL/GenBank/DDBJ databases">
        <title>Croceimicrobium hydrocarbonivorans gen. nov., sp. nov., a novel marine bacterium isolated from a bacterial consortium that degrades polyethylene terephthalate.</title>
        <authorList>
            <person name="Liu R."/>
        </authorList>
    </citation>
    <scope>NUCLEOTIDE SEQUENCE [LARGE SCALE GENOMIC DNA]</scope>
    <source>
        <strain evidence="6 7">A20-9</strain>
    </source>
</reference>
<organism evidence="6 7">
    <name type="scientific">Croceimicrobium hydrocarbonivorans</name>
    <dbReference type="NCBI Taxonomy" id="2761580"/>
    <lineage>
        <taxon>Bacteria</taxon>
        <taxon>Pseudomonadati</taxon>
        <taxon>Bacteroidota</taxon>
        <taxon>Flavobacteriia</taxon>
        <taxon>Flavobacteriales</taxon>
        <taxon>Owenweeksiaceae</taxon>
        <taxon>Croceimicrobium</taxon>
    </lineage>
</organism>
<keyword evidence="4" id="KW-1133">Transmembrane helix</keyword>
<dbReference type="Pfam" id="PF13180">
    <property type="entry name" value="PDZ_2"/>
    <property type="match status" value="1"/>
</dbReference>
<comment type="similarity">
    <text evidence="1">Belongs to the peptidase S1C family.</text>
</comment>
<accession>A0A7H0VD18</accession>
<dbReference type="GO" id="GO:0006508">
    <property type="term" value="P:proteolysis"/>
    <property type="evidence" value="ECO:0007669"/>
    <property type="project" value="UniProtKB-KW"/>
</dbReference>
<dbReference type="PRINTS" id="PR00834">
    <property type="entry name" value="PROTEASES2C"/>
</dbReference>
<dbReference type="GO" id="GO:0004252">
    <property type="term" value="F:serine-type endopeptidase activity"/>
    <property type="evidence" value="ECO:0007669"/>
    <property type="project" value="InterPro"/>
</dbReference>
<dbReference type="EMBL" id="CP060139">
    <property type="protein sequence ID" value="QNR23616.1"/>
    <property type="molecule type" value="Genomic_DNA"/>
</dbReference>
<dbReference type="KEGG" id="chyd:H4K34_14710"/>
<dbReference type="SUPFAM" id="SSF50156">
    <property type="entry name" value="PDZ domain-like"/>
    <property type="match status" value="1"/>
</dbReference>
<dbReference type="InterPro" id="IPR043504">
    <property type="entry name" value="Peptidase_S1_PA_chymotrypsin"/>
</dbReference>
<evidence type="ECO:0000256" key="1">
    <source>
        <dbReference type="ARBA" id="ARBA00010541"/>
    </source>
</evidence>
<evidence type="ECO:0000256" key="4">
    <source>
        <dbReference type="SAM" id="Phobius"/>
    </source>
</evidence>
<dbReference type="InterPro" id="IPR036034">
    <property type="entry name" value="PDZ_sf"/>
</dbReference>
<dbReference type="RefSeq" id="WP_210758149.1">
    <property type="nucleotide sequence ID" value="NZ_CP060139.1"/>
</dbReference>
<feature type="domain" description="PDZ" evidence="5">
    <location>
        <begin position="271"/>
        <end position="367"/>
    </location>
</feature>
<gene>
    <name evidence="6" type="ORF">H4K34_14710</name>
</gene>
<dbReference type="SMART" id="SM00228">
    <property type="entry name" value="PDZ"/>
    <property type="match status" value="2"/>
</dbReference>
<sequence length="484" mass="51912">MKNIAKLILISAFGGMISLGLYKAFFEKENTRTFIESPAQVQHSPVSYAVPGTAPEDFVEAAEKSVHSVVHVKTAVRARVPVAQSPLDFFFGVPQGQGQGQLQLGTGSGVIISEDGYIVTNNHVIEGAEEILVSLNSGEEYPAKVIGADPTTDIALIKVEDEVSGLPYLNFSNSDNLRVGEWVLAVGNPFNLTSTVTAGIVSAKARSIGIIAEQAAIESFIQTDAAVNPGNSGGALVNTRGELVGINSAISTRTGSFEGYSFAVPSNLAEKVVADLKEFGTVQRAYLGVKISDVTPRLATDLKLEVNSGVYIGGLSENGAAAEAGLAEGDIIVAVDDRKVNKGAELQEIIGSKRPGEAVIVSVLRDDVLKDYQVTLRNVNGTTQRFKKEDLQFLTLLGGSFREVNEDERRAYRIPYGVKILDVKSGILAEQDIPRGFIITQINQKAIKKVEDINVVGKELPRDKPVIIFGVLPNGREKYYAFGF</sequence>
<evidence type="ECO:0000259" key="5">
    <source>
        <dbReference type="PROSITE" id="PS50106"/>
    </source>
</evidence>
<protein>
    <submittedName>
        <fullName evidence="6">Trypsin-like peptidase domain-containing protein</fullName>
    </submittedName>
</protein>
<dbReference type="PROSITE" id="PS50106">
    <property type="entry name" value="PDZ"/>
    <property type="match status" value="1"/>
</dbReference>
<evidence type="ECO:0000313" key="7">
    <source>
        <dbReference type="Proteomes" id="UP000516305"/>
    </source>
</evidence>
<feature type="transmembrane region" description="Helical" evidence="4">
    <location>
        <begin position="7"/>
        <end position="26"/>
    </location>
</feature>
<keyword evidence="2" id="KW-0645">Protease</keyword>
<proteinExistence type="inferred from homology"/>
<keyword evidence="4" id="KW-0472">Membrane</keyword>
<keyword evidence="4" id="KW-0812">Transmembrane</keyword>
<dbReference type="InterPro" id="IPR009003">
    <property type="entry name" value="Peptidase_S1_PA"/>
</dbReference>
<evidence type="ECO:0000256" key="3">
    <source>
        <dbReference type="ARBA" id="ARBA00022801"/>
    </source>
</evidence>
<dbReference type="InterPro" id="IPR001478">
    <property type="entry name" value="PDZ"/>
</dbReference>
<dbReference type="SUPFAM" id="SSF50494">
    <property type="entry name" value="Trypsin-like serine proteases"/>
    <property type="match status" value="1"/>
</dbReference>
<name>A0A7H0VD18_9FLAO</name>
<dbReference type="PANTHER" id="PTHR22939:SF129">
    <property type="entry name" value="SERINE PROTEASE HTRA2, MITOCHONDRIAL"/>
    <property type="match status" value="1"/>
</dbReference>